<accession>A0A072VPN1</accession>
<name>A0A072VPN1_MEDTR</name>
<keyword evidence="3" id="KW-1185">Reference proteome</keyword>
<sequence length="70" mass="7711">MFLSRSAGVIMKPILLVGMDQSSNLDAIANDQQIPIAACAVSKKMSWRLNNHEIPKANFKIETEIKAPKS</sequence>
<dbReference type="Proteomes" id="UP000002051">
    <property type="component" value="Unassembled WGS sequence"/>
</dbReference>
<organism evidence="1 3">
    <name type="scientific">Medicago truncatula</name>
    <name type="common">Barrel medic</name>
    <name type="synonym">Medicago tribuloides</name>
    <dbReference type="NCBI Taxonomy" id="3880"/>
    <lineage>
        <taxon>Eukaryota</taxon>
        <taxon>Viridiplantae</taxon>
        <taxon>Streptophyta</taxon>
        <taxon>Embryophyta</taxon>
        <taxon>Tracheophyta</taxon>
        <taxon>Spermatophyta</taxon>
        <taxon>Magnoliopsida</taxon>
        <taxon>eudicotyledons</taxon>
        <taxon>Gunneridae</taxon>
        <taxon>Pentapetalae</taxon>
        <taxon>rosids</taxon>
        <taxon>fabids</taxon>
        <taxon>Fabales</taxon>
        <taxon>Fabaceae</taxon>
        <taxon>Papilionoideae</taxon>
        <taxon>50 kb inversion clade</taxon>
        <taxon>NPAAA clade</taxon>
        <taxon>Hologalegina</taxon>
        <taxon>IRL clade</taxon>
        <taxon>Trifolieae</taxon>
        <taxon>Medicago</taxon>
    </lineage>
</organism>
<dbReference type="AlphaFoldDB" id="A0A072VPN1"/>
<reference evidence="1 3" key="2">
    <citation type="journal article" date="2014" name="BMC Genomics">
        <title>An improved genome release (version Mt4.0) for the model legume Medicago truncatula.</title>
        <authorList>
            <person name="Tang H."/>
            <person name="Krishnakumar V."/>
            <person name="Bidwell S."/>
            <person name="Rosen B."/>
            <person name="Chan A."/>
            <person name="Zhou S."/>
            <person name="Gentzbittel L."/>
            <person name="Childs K.L."/>
            <person name="Yandell M."/>
            <person name="Gundlach H."/>
            <person name="Mayer K.F."/>
            <person name="Schwartz D.C."/>
            <person name="Town C.D."/>
        </authorList>
    </citation>
    <scope>GENOME REANNOTATION</scope>
    <source>
        <strain evidence="1">A17</strain>
        <strain evidence="2 3">cv. Jemalong A17</strain>
    </source>
</reference>
<protein>
    <submittedName>
        <fullName evidence="1 2">Uncharacterized protein</fullName>
    </submittedName>
</protein>
<dbReference type="EMBL" id="CM001217">
    <property type="protein sequence ID" value="KEH43767.1"/>
    <property type="molecule type" value="Genomic_DNA"/>
</dbReference>
<dbReference type="HOGENOM" id="CLU_2761555_0_0_1"/>
<reference evidence="2" key="3">
    <citation type="submission" date="2015-04" db="UniProtKB">
        <authorList>
            <consortium name="EnsemblPlants"/>
        </authorList>
    </citation>
    <scope>IDENTIFICATION</scope>
    <source>
        <strain evidence="2">cv. Jemalong A17</strain>
    </source>
</reference>
<evidence type="ECO:0000313" key="1">
    <source>
        <dbReference type="EMBL" id="KEH43767.1"/>
    </source>
</evidence>
<evidence type="ECO:0000313" key="3">
    <source>
        <dbReference type="Proteomes" id="UP000002051"/>
    </source>
</evidence>
<proteinExistence type="predicted"/>
<gene>
    <name evidence="1" type="ordered locus">MTR_1g102580</name>
</gene>
<dbReference type="EnsemblPlants" id="KEH43767">
    <property type="protein sequence ID" value="KEH43767"/>
    <property type="gene ID" value="MTR_1g102580"/>
</dbReference>
<reference evidence="1 3" key="1">
    <citation type="journal article" date="2011" name="Nature">
        <title>The Medicago genome provides insight into the evolution of rhizobial symbioses.</title>
        <authorList>
            <person name="Young N.D."/>
            <person name="Debelle F."/>
            <person name="Oldroyd G.E."/>
            <person name="Geurts R."/>
            <person name="Cannon S.B."/>
            <person name="Udvardi M.K."/>
            <person name="Benedito V.A."/>
            <person name="Mayer K.F."/>
            <person name="Gouzy J."/>
            <person name="Schoof H."/>
            <person name="Van de Peer Y."/>
            <person name="Proost S."/>
            <person name="Cook D.R."/>
            <person name="Meyers B.C."/>
            <person name="Spannagl M."/>
            <person name="Cheung F."/>
            <person name="De Mita S."/>
            <person name="Krishnakumar V."/>
            <person name="Gundlach H."/>
            <person name="Zhou S."/>
            <person name="Mudge J."/>
            <person name="Bharti A.K."/>
            <person name="Murray J.D."/>
            <person name="Naoumkina M.A."/>
            <person name="Rosen B."/>
            <person name="Silverstein K.A."/>
            <person name="Tang H."/>
            <person name="Rombauts S."/>
            <person name="Zhao P.X."/>
            <person name="Zhou P."/>
            <person name="Barbe V."/>
            <person name="Bardou P."/>
            <person name="Bechner M."/>
            <person name="Bellec A."/>
            <person name="Berger A."/>
            <person name="Berges H."/>
            <person name="Bidwell S."/>
            <person name="Bisseling T."/>
            <person name="Choisne N."/>
            <person name="Couloux A."/>
            <person name="Denny R."/>
            <person name="Deshpande S."/>
            <person name="Dai X."/>
            <person name="Doyle J.J."/>
            <person name="Dudez A.M."/>
            <person name="Farmer A.D."/>
            <person name="Fouteau S."/>
            <person name="Franken C."/>
            <person name="Gibelin C."/>
            <person name="Gish J."/>
            <person name="Goldstein S."/>
            <person name="Gonzalez A.J."/>
            <person name="Green P.J."/>
            <person name="Hallab A."/>
            <person name="Hartog M."/>
            <person name="Hua A."/>
            <person name="Humphray S.J."/>
            <person name="Jeong D.H."/>
            <person name="Jing Y."/>
            <person name="Jocker A."/>
            <person name="Kenton S.M."/>
            <person name="Kim D.J."/>
            <person name="Klee K."/>
            <person name="Lai H."/>
            <person name="Lang C."/>
            <person name="Lin S."/>
            <person name="Macmil S.L."/>
            <person name="Magdelenat G."/>
            <person name="Matthews L."/>
            <person name="McCorrison J."/>
            <person name="Monaghan E.L."/>
            <person name="Mun J.H."/>
            <person name="Najar F.Z."/>
            <person name="Nicholson C."/>
            <person name="Noirot C."/>
            <person name="O'Bleness M."/>
            <person name="Paule C.R."/>
            <person name="Poulain J."/>
            <person name="Prion F."/>
            <person name="Qin B."/>
            <person name="Qu C."/>
            <person name="Retzel E.F."/>
            <person name="Riddle C."/>
            <person name="Sallet E."/>
            <person name="Samain S."/>
            <person name="Samson N."/>
            <person name="Sanders I."/>
            <person name="Saurat O."/>
            <person name="Scarpelli C."/>
            <person name="Schiex T."/>
            <person name="Segurens B."/>
            <person name="Severin A.J."/>
            <person name="Sherrier D.J."/>
            <person name="Shi R."/>
            <person name="Sims S."/>
            <person name="Singer S.R."/>
            <person name="Sinharoy S."/>
            <person name="Sterck L."/>
            <person name="Viollet A."/>
            <person name="Wang B.B."/>
            <person name="Wang K."/>
            <person name="Wang M."/>
            <person name="Wang X."/>
            <person name="Warfsmann J."/>
            <person name="Weissenbach J."/>
            <person name="White D.D."/>
            <person name="White J.D."/>
            <person name="Wiley G.B."/>
            <person name="Wincker P."/>
            <person name="Xing Y."/>
            <person name="Yang L."/>
            <person name="Yao Z."/>
            <person name="Ying F."/>
            <person name="Zhai J."/>
            <person name="Zhou L."/>
            <person name="Zuber A."/>
            <person name="Denarie J."/>
            <person name="Dixon R.A."/>
            <person name="May G.D."/>
            <person name="Schwartz D.C."/>
            <person name="Rogers J."/>
            <person name="Quetier F."/>
            <person name="Town C.D."/>
            <person name="Roe B.A."/>
        </authorList>
    </citation>
    <scope>NUCLEOTIDE SEQUENCE [LARGE SCALE GENOMIC DNA]</scope>
    <source>
        <strain evidence="1">A17</strain>
        <strain evidence="2 3">cv. Jemalong A17</strain>
    </source>
</reference>
<evidence type="ECO:0000313" key="2">
    <source>
        <dbReference type="EnsemblPlants" id="KEH43767"/>
    </source>
</evidence>